<dbReference type="Proteomes" id="UP000247681">
    <property type="component" value="Unassembled WGS sequence"/>
</dbReference>
<organism evidence="1 2">
    <name type="scientific">Flavobacterium hydrophilum</name>
    <dbReference type="NCBI Taxonomy" id="2211445"/>
    <lineage>
        <taxon>Bacteria</taxon>
        <taxon>Pseudomonadati</taxon>
        <taxon>Bacteroidota</taxon>
        <taxon>Flavobacteriia</taxon>
        <taxon>Flavobacteriales</taxon>
        <taxon>Flavobacteriaceae</taxon>
        <taxon>Flavobacterium</taxon>
    </lineage>
</organism>
<sequence length="114" mass="13378">MNKRYSYHFRPGYQSKDLLIAIFDGAENETFNSDFLNAIAEIRPKMIDILDLWMNNEVLMTFDSDAGQFTISKDIWGFAFIMAENNQEGLHRINSILEHSVLFEKVEVDFENYK</sequence>
<name>A0A2V4C1J3_9FLAO</name>
<dbReference type="AlphaFoldDB" id="A0A2V4C1J3"/>
<keyword evidence="2" id="KW-1185">Reference proteome</keyword>
<comment type="caution">
    <text evidence="1">The sequence shown here is derived from an EMBL/GenBank/DDBJ whole genome shotgun (WGS) entry which is preliminary data.</text>
</comment>
<dbReference type="EMBL" id="QJHL01000002">
    <property type="protein sequence ID" value="PXY45168.1"/>
    <property type="molecule type" value="Genomic_DNA"/>
</dbReference>
<reference evidence="1 2" key="1">
    <citation type="submission" date="2018-05" db="EMBL/GenBank/DDBJ databases">
        <title>Flavobacterium sp. strain IMCC34758, incomplete genome.</title>
        <authorList>
            <person name="Joung Y."/>
        </authorList>
    </citation>
    <scope>NUCLEOTIDE SEQUENCE [LARGE SCALE GENOMIC DNA]</scope>
    <source>
        <strain evidence="1 2">IMCC34758</strain>
    </source>
</reference>
<evidence type="ECO:0000313" key="1">
    <source>
        <dbReference type="EMBL" id="PXY45168.1"/>
    </source>
</evidence>
<protein>
    <submittedName>
        <fullName evidence="1">Uncharacterized protein</fullName>
    </submittedName>
</protein>
<dbReference type="OrthoDB" id="674804at2"/>
<gene>
    <name evidence="1" type="ORF">DMB68_10740</name>
</gene>
<accession>A0A2V4C1J3</accession>
<proteinExistence type="predicted"/>
<evidence type="ECO:0000313" key="2">
    <source>
        <dbReference type="Proteomes" id="UP000247681"/>
    </source>
</evidence>
<dbReference type="RefSeq" id="WP_110346677.1">
    <property type="nucleotide sequence ID" value="NZ_QJHL01000002.1"/>
</dbReference>